<gene>
    <name evidence="2" type="ORF">ONZ51_g10280</name>
</gene>
<evidence type="ECO:0000313" key="3">
    <source>
        <dbReference type="Proteomes" id="UP001215151"/>
    </source>
</evidence>
<evidence type="ECO:0000256" key="1">
    <source>
        <dbReference type="SAM" id="MobiDB-lite"/>
    </source>
</evidence>
<reference evidence="2" key="1">
    <citation type="submission" date="2022-11" db="EMBL/GenBank/DDBJ databases">
        <title>Genome Sequence of Cubamyces cubensis.</title>
        <authorList>
            <person name="Buettner E."/>
        </authorList>
    </citation>
    <scope>NUCLEOTIDE SEQUENCE</scope>
    <source>
        <strain evidence="2">MPL-01</strain>
    </source>
</reference>
<dbReference type="EMBL" id="JAPEVG010000396">
    <property type="protein sequence ID" value="KAJ8463400.1"/>
    <property type="molecule type" value="Genomic_DNA"/>
</dbReference>
<feature type="compositionally biased region" description="Basic and acidic residues" evidence="1">
    <location>
        <begin position="120"/>
        <end position="131"/>
    </location>
</feature>
<keyword evidence="3" id="KW-1185">Reference proteome</keyword>
<organism evidence="2 3">
    <name type="scientific">Trametes cubensis</name>
    <dbReference type="NCBI Taxonomy" id="1111947"/>
    <lineage>
        <taxon>Eukaryota</taxon>
        <taxon>Fungi</taxon>
        <taxon>Dikarya</taxon>
        <taxon>Basidiomycota</taxon>
        <taxon>Agaricomycotina</taxon>
        <taxon>Agaricomycetes</taxon>
        <taxon>Polyporales</taxon>
        <taxon>Polyporaceae</taxon>
        <taxon>Trametes</taxon>
    </lineage>
</organism>
<name>A0AAD7TMC8_9APHY</name>
<dbReference type="AlphaFoldDB" id="A0AAD7TMC8"/>
<proteinExistence type="predicted"/>
<protein>
    <submittedName>
        <fullName evidence="2">Uncharacterized protein</fullName>
    </submittedName>
</protein>
<accession>A0AAD7TMC8</accession>
<comment type="caution">
    <text evidence="2">The sequence shown here is derived from an EMBL/GenBank/DDBJ whole genome shotgun (WGS) entry which is preliminary data.</text>
</comment>
<dbReference type="Proteomes" id="UP001215151">
    <property type="component" value="Unassembled WGS sequence"/>
</dbReference>
<sequence length="140" mass="15416">MASTEETTEILFETTVESFTAVDDDGHEILVSGEGTILTICKDADAIMISAINVATGTSLALSLVEELPLRWLMPSRSPIIYARCDNYGVTARIVFAYTGEVVALSEYLRRLEEVWMGETEPHPEAAHPETDVVEEELLP</sequence>
<feature type="region of interest" description="Disordered" evidence="1">
    <location>
        <begin position="120"/>
        <end position="140"/>
    </location>
</feature>
<evidence type="ECO:0000313" key="2">
    <source>
        <dbReference type="EMBL" id="KAJ8463400.1"/>
    </source>
</evidence>